<sequence>MLILLSYVKENQAAFGAKVSQVASSLGIDPNELMIVMYKESKLNHRVVNSQSGATGLIQFMPSTARSLGTTTAALAAMSNLQQLDYVERYLRTYKGRMKRLIDVYLAVFYPAAMGKASNYVIAKSGSTVYNQNAGLDINRNGAITISDIESWLLSQLPKEAQNYESKKKAIG</sequence>
<comment type="caution">
    <text evidence="2">The sequence shown here is derived from an EMBL/GenBank/DDBJ whole genome shotgun (WGS) entry which is preliminary data.</text>
</comment>
<organism evidence="2 3">
    <name type="scientific">Runella defluvii</name>
    <dbReference type="NCBI Taxonomy" id="370973"/>
    <lineage>
        <taxon>Bacteria</taxon>
        <taxon>Pseudomonadati</taxon>
        <taxon>Bacteroidota</taxon>
        <taxon>Cytophagia</taxon>
        <taxon>Cytophagales</taxon>
        <taxon>Spirosomataceae</taxon>
        <taxon>Runella</taxon>
    </lineage>
</organism>
<proteinExistence type="predicted"/>
<accession>A0A7W5ZRK7</accession>
<reference evidence="2 3" key="1">
    <citation type="submission" date="2020-08" db="EMBL/GenBank/DDBJ databases">
        <title>Genomic Encyclopedia of Type Strains, Phase IV (KMG-IV): sequencing the most valuable type-strain genomes for metagenomic binning, comparative biology and taxonomic classification.</title>
        <authorList>
            <person name="Goeker M."/>
        </authorList>
    </citation>
    <scope>NUCLEOTIDE SEQUENCE [LARGE SCALE GENOMIC DNA]</scope>
    <source>
        <strain evidence="2 3">DSM 17976</strain>
    </source>
</reference>
<evidence type="ECO:0000313" key="2">
    <source>
        <dbReference type="EMBL" id="MBB3840761.1"/>
    </source>
</evidence>
<dbReference type="InterPro" id="IPR008258">
    <property type="entry name" value="Transglycosylase_SLT_dom_1"/>
</dbReference>
<dbReference type="PROSITE" id="PS00018">
    <property type="entry name" value="EF_HAND_1"/>
    <property type="match status" value="1"/>
</dbReference>
<dbReference type="AlphaFoldDB" id="A0A7W5ZRK7"/>
<gene>
    <name evidence="2" type="ORF">FHS57_004781</name>
</gene>
<dbReference type="Pfam" id="PF01464">
    <property type="entry name" value="SLT"/>
    <property type="match status" value="1"/>
</dbReference>
<dbReference type="EMBL" id="JACIBY010000012">
    <property type="protein sequence ID" value="MBB3840761.1"/>
    <property type="molecule type" value="Genomic_DNA"/>
</dbReference>
<dbReference type="InterPro" id="IPR023346">
    <property type="entry name" value="Lysozyme-like_dom_sf"/>
</dbReference>
<evidence type="ECO:0000313" key="3">
    <source>
        <dbReference type="Proteomes" id="UP000541352"/>
    </source>
</evidence>
<evidence type="ECO:0000259" key="1">
    <source>
        <dbReference type="Pfam" id="PF01464"/>
    </source>
</evidence>
<dbReference type="SUPFAM" id="SSF53955">
    <property type="entry name" value="Lysozyme-like"/>
    <property type="match status" value="1"/>
</dbReference>
<keyword evidence="3" id="KW-1185">Reference proteome</keyword>
<dbReference type="InterPro" id="IPR018247">
    <property type="entry name" value="EF_Hand_1_Ca_BS"/>
</dbReference>
<protein>
    <recommendedName>
        <fullName evidence="1">Transglycosylase SLT domain-containing protein</fullName>
    </recommendedName>
</protein>
<dbReference type="Gene3D" id="1.10.530.10">
    <property type="match status" value="1"/>
</dbReference>
<dbReference type="RefSeq" id="WP_183977941.1">
    <property type="nucleotide sequence ID" value="NZ_JACIBY010000012.1"/>
</dbReference>
<name>A0A7W5ZRK7_9BACT</name>
<dbReference type="Proteomes" id="UP000541352">
    <property type="component" value="Unassembled WGS sequence"/>
</dbReference>
<feature type="domain" description="Transglycosylase SLT" evidence="1">
    <location>
        <begin position="23"/>
        <end position="72"/>
    </location>
</feature>